<dbReference type="RefSeq" id="WP_084233310.1">
    <property type="nucleotide sequence ID" value="NZ_FWXW01000001.1"/>
</dbReference>
<dbReference type="AlphaFoldDB" id="A0A1W1YVC0"/>
<dbReference type="InterPro" id="IPR003702">
    <property type="entry name" value="ActCoA_hydro_N"/>
</dbReference>
<keyword evidence="6" id="KW-1185">Reference proteome</keyword>
<dbReference type="STRING" id="1122930.SAMN02745168_0694"/>
<evidence type="ECO:0000256" key="2">
    <source>
        <dbReference type="ARBA" id="ARBA00022679"/>
    </source>
</evidence>
<feature type="domain" description="Acetyl-CoA hydrolase/transferase N-terminal" evidence="3">
    <location>
        <begin position="80"/>
        <end position="182"/>
    </location>
</feature>
<dbReference type="Pfam" id="PF13336">
    <property type="entry name" value="AcetylCoA_hyd_C"/>
    <property type="match status" value="1"/>
</dbReference>
<dbReference type="PANTHER" id="PTHR21432">
    <property type="entry name" value="ACETYL-COA HYDROLASE-RELATED"/>
    <property type="match status" value="1"/>
</dbReference>
<sequence>MLEYESKIISLDKALSLVQSDFQIVTGLGAAEGKLFLSSLHTLAGRVKNVTLTNCLPMADLPLYKAEYKDSFNIDGWFYTPLLRAAHKNGNTSFIPGHLHSSAYKRLDHIHPNIYVGSATMPDKHGYVSLSISNTYEKRMIEAADIVILEINPHMPYTYGDVELHVRDVDYMIKADYDVPVLPDLPFTEKDAVIGKYISDLVHDGDCIQLGIGGIPNAVARGLENKNDLGVHTELLTSGIMKLANMGVVNGSKKQVDRGKMVATMVLGTPELYEFVDHNPAVQIRDGAEVNDPYVISRNDNQVSINTTLEVDLTGQCCSESLGSMQFSGTGGQADTAIGAQMSKNGRSIIALYSTAMVKDPKTGVRHEVSKIVPQLKAGAAVSLSRNDVDYLVTEYGVAQLKGTNLRERVEILSSIAHPDFRDELKRQALELGIIYKR</sequence>
<dbReference type="EMBL" id="FWXW01000001">
    <property type="protein sequence ID" value="SMC40053.1"/>
    <property type="molecule type" value="Genomic_DNA"/>
</dbReference>
<dbReference type="OrthoDB" id="9801795at2"/>
<dbReference type="InterPro" id="IPR026888">
    <property type="entry name" value="AcetylCoA_hyd_C"/>
</dbReference>
<dbReference type="SUPFAM" id="SSF100950">
    <property type="entry name" value="NagB/RpiA/CoA transferase-like"/>
    <property type="match status" value="2"/>
</dbReference>
<proteinExistence type="inferred from homology"/>
<reference evidence="5 6" key="1">
    <citation type="submission" date="2017-04" db="EMBL/GenBank/DDBJ databases">
        <authorList>
            <person name="Afonso C.L."/>
            <person name="Miller P.J."/>
            <person name="Scott M.A."/>
            <person name="Spackman E."/>
            <person name="Goraichik I."/>
            <person name="Dimitrov K.M."/>
            <person name="Suarez D.L."/>
            <person name="Swayne D.E."/>
        </authorList>
    </citation>
    <scope>NUCLEOTIDE SEQUENCE [LARGE SCALE GENOMIC DNA]</scope>
    <source>
        <strain evidence="5 6">DSM 12816</strain>
    </source>
</reference>
<dbReference type="PANTHER" id="PTHR21432:SF20">
    <property type="entry name" value="ACETYL-COA HYDROLASE"/>
    <property type="match status" value="1"/>
</dbReference>
<evidence type="ECO:0000256" key="1">
    <source>
        <dbReference type="ARBA" id="ARBA00009632"/>
    </source>
</evidence>
<evidence type="ECO:0000259" key="4">
    <source>
        <dbReference type="Pfam" id="PF13336"/>
    </source>
</evidence>
<dbReference type="InterPro" id="IPR038460">
    <property type="entry name" value="AcetylCoA_hyd_C_sf"/>
</dbReference>
<dbReference type="GO" id="GO:0016787">
    <property type="term" value="F:hydrolase activity"/>
    <property type="evidence" value="ECO:0007669"/>
    <property type="project" value="UniProtKB-KW"/>
</dbReference>
<evidence type="ECO:0000313" key="5">
    <source>
        <dbReference type="EMBL" id="SMC40053.1"/>
    </source>
</evidence>
<protein>
    <submittedName>
        <fullName evidence="5">Acyl-CoA hydrolase</fullName>
    </submittedName>
</protein>
<evidence type="ECO:0000259" key="3">
    <source>
        <dbReference type="Pfam" id="PF02550"/>
    </source>
</evidence>
<evidence type="ECO:0000313" key="6">
    <source>
        <dbReference type="Proteomes" id="UP000192790"/>
    </source>
</evidence>
<dbReference type="InterPro" id="IPR037171">
    <property type="entry name" value="NagB/RpiA_transferase-like"/>
</dbReference>
<name>A0A1W1YVC0_9FIRM</name>
<gene>
    <name evidence="5" type="ORF">SAMN02745168_0694</name>
</gene>
<dbReference type="InterPro" id="IPR046433">
    <property type="entry name" value="ActCoA_hydro"/>
</dbReference>
<dbReference type="Gene3D" id="3.30.750.70">
    <property type="entry name" value="4-hydroxybutyrate coenzyme like domains"/>
    <property type="match status" value="1"/>
</dbReference>
<dbReference type="Gene3D" id="3.40.1080.10">
    <property type="entry name" value="Glutaconate Coenzyme A-transferase"/>
    <property type="match status" value="1"/>
</dbReference>
<dbReference type="Proteomes" id="UP000192790">
    <property type="component" value="Unassembled WGS sequence"/>
</dbReference>
<accession>A0A1W1YVC0</accession>
<dbReference type="GO" id="GO:0006083">
    <property type="term" value="P:acetate metabolic process"/>
    <property type="evidence" value="ECO:0007669"/>
    <property type="project" value="InterPro"/>
</dbReference>
<comment type="similarity">
    <text evidence="1">Belongs to the acetyl-CoA hydrolase/transferase family.</text>
</comment>
<feature type="domain" description="Acetyl-CoA hydrolase/transferase C-terminal" evidence="4">
    <location>
        <begin position="268"/>
        <end position="429"/>
    </location>
</feature>
<keyword evidence="5" id="KW-0378">Hydrolase</keyword>
<dbReference type="Pfam" id="PF02550">
    <property type="entry name" value="AcetylCoA_hydro"/>
    <property type="match status" value="1"/>
</dbReference>
<keyword evidence="2" id="KW-0808">Transferase</keyword>
<dbReference type="Gene3D" id="3.40.1080.20">
    <property type="entry name" value="Acetyl-CoA hydrolase/transferase C-terminal domain"/>
    <property type="match status" value="1"/>
</dbReference>
<dbReference type="GO" id="GO:0008775">
    <property type="term" value="F:acetate CoA-transferase activity"/>
    <property type="evidence" value="ECO:0007669"/>
    <property type="project" value="InterPro"/>
</dbReference>
<organism evidence="5 6">
    <name type="scientific">Papillibacter cinnamivorans DSM 12816</name>
    <dbReference type="NCBI Taxonomy" id="1122930"/>
    <lineage>
        <taxon>Bacteria</taxon>
        <taxon>Bacillati</taxon>
        <taxon>Bacillota</taxon>
        <taxon>Clostridia</taxon>
        <taxon>Eubacteriales</taxon>
        <taxon>Oscillospiraceae</taxon>
        <taxon>Papillibacter</taxon>
    </lineage>
</organism>